<dbReference type="PANTHER" id="PTHR31566:SF0">
    <property type="entry name" value="CYTOCHROME C BIOGENESIS PROTEIN CCS1, CHLOROPLASTIC"/>
    <property type="match status" value="1"/>
</dbReference>
<evidence type="ECO:0000256" key="2">
    <source>
        <dbReference type="SAM" id="Phobius"/>
    </source>
</evidence>
<dbReference type="STRING" id="63057.A0A2P5A5P5"/>
<dbReference type="EMBL" id="JXTC01001219">
    <property type="protein sequence ID" value="PON31863.1"/>
    <property type="molecule type" value="Genomic_DNA"/>
</dbReference>
<dbReference type="InParanoid" id="A0A2P5A5P5"/>
<evidence type="ECO:0000313" key="4">
    <source>
        <dbReference type="Proteomes" id="UP000237000"/>
    </source>
</evidence>
<accession>A0A2P5A5P5</accession>
<comment type="caution">
    <text evidence="3">The sequence shown here is derived from an EMBL/GenBank/DDBJ whole genome shotgun (WGS) entry which is preliminary data.</text>
</comment>
<reference evidence="4" key="1">
    <citation type="submission" date="2016-06" db="EMBL/GenBank/DDBJ databases">
        <title>Parallel loss of symbiosis genes in relatives of nitrogen-fixing non-legume Parasponia.</title>
        <authorList>
            <person name="Van Velzen R."/>
            <person name="Holmer R."/>
            <person name="Bu F."/>
            <person name="Rutten L."/>
            <person name="Van Zeijl A."/>
            <person name="Liu W."/>
            <person name="Santuari L."/>
            <person name="Cao Q."/>
            <person name="Sharma T."/>
            <person name="Shen D."/>
            <person name="Roswanjaya Y."/>
            <person name="Wardhani T."/>
            <person name="Kalhor M.S."/>
            <person name="Jansen J."/>
            <person name="Van den Hoogen J."/>
            <person name="Gungor B."/>
            <person name="Hartog M."/>
            <person name="Hontelez J."/>
            <person name="Verver J."/>
            <person name="Yang W.-C."/>
            <person name="Schijlen E."/>
            <person name="Repin R."/>
            <person name="Schilthuizen M."/>
            <person name="Schranz E."/>
            <person name="Heidstra R."/>
            <person name="Miyata K."/>
            <person name="Fedorova E."/>
            <person name="Kohlen W."/>
            <person name="Bisseling T."/>
            <person name="Smit S."/>
            <person name="Geurts R."/>
        </authorList>
    </citation>
    <scope>NUCLEOTIDE SEQUENCE [LARGE SCALE GENOMIC DNA]</scope>
    <source>
        <strain evidence="4">cv. RG33-2</strain>
    </source>
</reference>
<name>A0A2P5A5P5_TREOI</name>
<sequence length="157" mass="16903">MEALNHSLTSKPLFYKPLFLKPPLSHPNLFKATFSSRTSHSDCSSKKRSFSFTGITCRLKSPQDKKKNQNSVTKKIILSDGAPPSLAEEGGGAARNEEVGGKPGSKNGVLSFAKRFPRKVLAVLSNLPLAIGEMFAVAALMALGNVRLSQNSNPLSF</sequence>
<dbReference type="Proteomes" id="UP000237000">
    <property type="component" value="Unassembled WGS sequence"/>
</dbReference>
<protein>
    <submittedName>
        <fullName evidence="3">Uncharacterized protein</fullName>
    </submittedName>
</protein>
<dbReference type="OrthoDB" id="1823757at2759"/>
<dbReference type="PANTHER" id="PTHR31566">
    <property type="entry name" value="CYTOCHROME C BIOGENESIS PROTEIN CCS1, CHLOROPLASTIC"/>
    <property type="match status" value="1"/>
</dbReference>
<gene>
    <name evidence="3" type="ORF">TorRG33x02_357220</name>
</gene>
<keyword evidence="2" id="KW-1133">Transmembrane helix</keyword>
<feature type="region of interest" description="Disordered" evidence="1">
    <location>
        <begin position="80"/>
        <end position="104"/>
    </location>
</feature>
<dbReference type="InterPro" id="IPR023494">
    <property type="entry name" value="Cyt_c_bgen_Ccs1/CcsB/ResB"/>
</dbReference>
<keyword evidence="2" id="KW-0812">Transmembrane</keyword>
<evidence type="ECO:0000256" key="1">
    <source>
        <dbReference type="SAM" id="MobiDB-lite"/>
    </source>
</evidence>
<keyword evidence="4" id="KW-1185">Reference proteome</keyword>
<organism evidence="3 4">
    <name type="scientific">Trema orientale</name>
    <name type="common">Charcoal tree</name>
    <name type="synonym">Celtis orientalis</name>
    <dbReference type="NCBI Taxonomy" id="63057"/>
    <lineage>
        <taxon>Eukaryota</taxon>
        <taxon>Viridiplantae</taxon>
        <taxon>Streptophyta</taxon>
        <taxon>Embryophyta</taxon>
        <taxon>Tracheophyta</taxon>
        <taxon>Spermatophyta</taxon>
        <taxon>Magnoliopsida</taxon>
        <taxon>eudicotyledons</taxon>
        <taxon>Gunneridae</taxon>
        <taxon>Pentapetalae</taxon>
        <taxon>rosids</taxon>
        <taxon>fabids</taxon>
        <taxon>Rosales</taxon>
        <taxon>Cannabaceae</taxon>
        <taxon>Trema</taxon>
    </lineage>
</organism>
<evidence type="ECO:0000313" key="3">
    <source>
        <dbReference type="EMBL" id="PON31863.1"/>
    </source>
</evidence>
<dbReference type="AlphaFoldDB" id="A0A2P5A5P5"/>
<feature type="transmembrane region" description="Helical" evidence="2">
    <location>
        <begin position="120"/>
        <end position="143"/>
    </location>
</feature>
<proteinExistence type="predicted"/>
<keyword evidence="2" id="KW-0472">Membrane</keyword>